<gene>
    <name evidence="2" type="ORF">NEZAVI_LOCUS1740</name>
</gene>
<keyword evidence="1" id="KW-1133">Transmembrane helix</keyword>
<feature type="transmembrane region" description="Helical" evidence="1">
    <location>
        <begin position="12"/>
        <end position="32"/>
    </location>
</feature>
<reference evidence="2" key="1">
    <citation type="submission" date="2022-01" db="EMBL/GenBank/DDBJ databases">
        <authorList>
            <person name="King R."/>
        </authorList>
    </citation>
    <scope>NUCLEOTIDE SEQUENCE</scope>
</reference>
<evidence type="ECO:0000313" key="2">
    <source>
        <dbReference type="EMBL" id="CAH1390551.1"/>
    </source>
</evidence>
<accession>A0A9P0E2K1</accession>
<evidence type="ECO:0000313" key="3">
    <source>
        <dbReference type="Proteomes" id="UP001152798"/>
    </source>
</evidence>
<keyword evidence="3" id="KW-1185">Reference proteome</keyword>
<name>A0A9P0E2K1_NEZVI</name>
<dbReference type="EMBL" id="OV725077">
    <property type="protein sequence ID" value="CAH1390551.1"/>
    <property type="molecule type" value="Genomic_DNA"/>
</dbReference>
<dbReference type="AlphaFoldDB" id="A0A9P0E2K1"/>
<protein>
    <submittedName>
        <fullName evidence="2">Uncharacterized protein</fullName>
    </submittedName>
</protein>
<keyword evidence="1" id="KW-0472">Membrane</keyword>
<evidence type="ECO:0000256" key="1">
    <source>
        <dbReference type="SAM" id="Phobius"/>
    </source>
</evidence>
<organism evidence="2 3">
    <name type="scientific">Nezara viridula</name>
    <name type="common">Southern green stink bug</name>
    <name type="synonym">Cimex viridulus</name>
    <dbReference type="NCBI Taxonomy" id="85310"/>
    <lineage>
        <taxon>Eukaryota</taxon>
        <taxon>Metazoa</taxon>
        <taxon>Ecdysozoa</taxon>
        <taxon>Arthropoda</taxon>
        <taxon>Hexapoda</taxon>
        <taxon>Insecta</taxon>
        <taxon>Pterygota</taxon>
        <taxon>Neoptera</taxon>
        <taxon>Paraneoptera</taxon>
        <taxon>Hemiptera</taxon>
        <taxon>Heteroptera</taxon>
        <taxon>Panheteroptera</taxon>
        <taxon>Pentatomomorpha</taxon>
        <taxon>Pentatomoidea</taxon>
        <taxon>Pentatomidae</taxon>
        <taxon>Pentatominae</taxon>
        <taxon>Nezara</taxon>
    </lineage>
</organism>
<sequence>MRTLTIDSYSWYWYCYLLAVLVHQVEISVILLKRGHIFRVPFSTNPREPRRLLISRIPLSFRSFVHSLNTRSKSIPLQLTGPGQLSSECKRKFQSSYLPRIGPQEAVISTHYIIGFGPNWRGWHATEHILT</sequence>
<keyword evidence="1" id="KW-0812">Transmembrane</keyword>
<proteinExistence type="predicted"/>
<dbReference type="Proteomes" id="UP001152798">
    <property type="component" value="Chromosome 1"/>
</dbReference>